<dbReference type="SUPFAM" id="SSF56235">
    <property type="entry name" value="N-terminal nucleophile aminohydrolases (Ntn hydrolases)"/>
    <property type="match status" value="1"/>
</dbReference>
<feature type="region of interest" description="Disordered" evidence="1">
    <location>
        <begin position="166"/>
        <end position="303"/>
    </location>
</feature>
<protein>
    <submittedName>
        <fullName evidence="2">Penicillin acylase family protein</fullName>
    </submittedName>
</protein>
<proteinExistence type="predicted"/>
<accession>A0ABD5XVV5</accession>
<sequence>MNRSRGGDDVDEALRDFDEPTQCFVYAGRDGSVRYRVTGRVPIRRTDGEAVPGTRVFDGSAREGEWAGYTPFGESSWEGFIPYAEMPHDDDPAFVGTANQRVVDDADYPYYLAEDYSEPFRGIRLWDRLDALVDRGDVTAADLRDLQRDVHDGRLARFRPVLEAARSGCPATPATTSTPSSTGTAKPSAAPARRCCSSTSSTPTRPGSSRTRSARSTTGATRRTTRPRSGCWRRSATSGSRAAAPSPRRTPSRTPASGSTPRVGAVPRLQPDADRPPVRPVVPQLPALPDRRLGGDAVQRPRR</sequence>
<dbReference type="PANTHER" id="PTHR34218:SF4">
    <property type="entry name" value="ACYL-HOMOSERINE LACTONE ACYLASE QUIP"/>
    <property type="match status" value="1"/>
</dbReference>
<dbReference type="AlphaFoldDB" id="A0ABD5XVV5"/>
<dbReference type="Pfam" id="PF01804">
    <property type="entry name" value="Penicil_amidase"/>
    <property type="match status" value="1"/>
</dbReference>
<dbReference type="EMBL" id="JBHSZG010000001">
    <property type="protein sequence ID" value="MFC7136269.1"/>
    <property type="molecule type" value="Genomic_DNA"/>
</dbReference>
<comment type="caution">
    <text evidence="2">The sequence shown here is derived from an EMBL/GenBank/DDBJ whole genome shotgun (WGS) entry which is preliminary data.</text>
</comment>
<keyword evidence="3" id="KW-1185">Reference proteome</keyword>
<feature type="compositionally biased region" description="Low complexity" evidence="1">
    <location>
        <begin position="170"/>
        <end position="262"/>
    </location>
</feature>
<dbReference type="Proteomes" id="UP001596368">
    <property type="component" value="Unassembled WGS sequence"/>
</dbReference>
<evidence type="ECO:0000313" key="3">
    <source>
        <dbReference type="Proteomes" id="UP001596368"/>
    </source>
</evidence>
<dbReference type="PANTHER" id="PTHR34218">
    <property type="entry name" value="PEPTIDASE S45 PENICILLIN AMIDASE"/>
    <property type="match status" value="1"/>
</dbReference>
<organism evidence="2 3">
    <name type="scientific">Halobaculum litoreum</name>
    <dbReference type="NCBI Taxonomy" id="3031998"/>
    <lineage>
        <taxon>Archaea</taxon>
        <taxon>Methanobacteriati</taxon>
        <taxon>Methanobacteriota</taxon>
        <taxon>Stenosarchaea group</taxon>
        <taxon>Halobacteria</taxon>
        <taxon>Halobacteriales</taxon>
        <taxon>Haloferacaceae</taxon>
        <taxon>Halobaculum</taxon>
    </lineage>
</organism>
<evidence type="ECO:0000256" key="1">
    <source>
        <dbReference type="SAM" id="MobiDB-lite"/>
    </source>
</evidence>
<dbReference type="InterPro" id="IPR029055">
    <property type="entry name" value="Ntn_hydrolases_N"/>
</dbReference>
<name>A0ABD5XVV5_9EURY</name>
<gene>
    <name evidence="2" type="ORF">ACFQRB_06290</name>
</gene>
<reference evidence="2 3" key="1">
    <citation type="journal article" date="2019" name="Int. J. Syst. Evol. Microbiol.">
        <title>The Global Catalogue of Microorganisms (GCM) 10K type strain sequencing project: providing services to taxonomists for standard genome sequencing and annotation.</title>
        <authorList>
            <consortium name="The Broad Institute Genomics Platform"/>
            <consortium name="The Broad Institute Genome Sequencing Center for Infectious Disease"/>
            <person name="Wu L."/>
            <person name="Ma J."/>
        </authorList>
    </citation>
    <scope>NUCLEOTIDE SEQUENCE [LARGE SCALE GENOMIC DNA]</scope>
    <source>
        <strain evidence="2 3">DT92</strain>
    </source>
</reference>
<dbReference type="Gene3D" id="3.60.20.10">
    <property type="entry name" value="Glutamine Phosphoribosylpyrophosphate, subunit 1, domain 1"/>
    <property type="match status" value="1"/>
</dbReference>
<dbReference type="InterPro" id="IPR002692">
    <property type="entry name" value="S45"/>
</dbReference>
<evidence type="ECO:0000313" key="2">
    <source>
        <dbReference type="EMBL" id="MFC7136269.1"/>
    </source>
</evidence>